<name>A0A412AXZ9_9FIRM</name>
<proteinExistence type="predicted"/>
<organism evidence="1 2">
    <name type="scientific">[Clostridium] leptum</name>
    <dbReference type="NCBI Taxonomy" id="1535"/>
    <lineage>
        <taxon>Bacteria</taxon>
        <taxon>Bacillati</taxon>
        <taxon>Bacillota</taxon>
        <taxon>Clostridia</taxon>
        <taxon>Eubacteriales</taxon>
        <taxon>Oscillospiraceae</taxon>
        <taxon>Oscillospiraceae incertae sedis</taxon>
    </lineage>
</organism>
<reference evidence="1 2" key="1">
    <citation type="submission" date="2018-08" db="EMBL/GenBank/DDBJ databases">
        <title>A genome reference for cultivated species of the human gut microbiota.</title>
        <authorList>
            <person name="Zou Y."/>
            <person name="Xue W."/>
            <person name="Luo G."/>
        </authorList>
    </citation>
    <scope>NUCLEOTIDE SEQUENCE [LARGE SCALE GENOMIC DNA]</scope>
    <source>
        <strain evidence="1 2">AF28-26</strain>
    </source>
</reference>
<dbReference type="Proteomes" id="UP000284751">
    <property type="component" value="Unassembled WGS sequence"/>
</dbReference>
<protein>
    <submittedName>
        <fullName evidence="1">Uncharacterized protein</fullName>
    </submittedName>
</protein>
<gene>
    <name evidence="1" type="ORF">DWY99_05480</name>
</gene>
<dbReference type="AlphaFoldDB" id="A0A412AXZ9"/>
<evidence type="ECO:0000313" key="1">
    <source>
        <dbReference type="EMBL" id="RGQ41844.1"/>
    </source>
</evidence>
<dbReference type="EMBL" id="QRTC01000015">
    <property type="protein sequence ID" value="RGQ41844.1"/>
    <property type="molecule type" value="Genomic_DNA"/>
</dbReference>
<comment type="caution">
    <text evidence="1">The sequence shown here is derived from an EMBL/GenBank/DDBJ whole genome shotgun (WGS) entry which is preliminary data.</text>
</comment>
<sequence length="63" mass="7686">MGKWLEIEKFSSRNIKNRENIFTFSYMRVYNNNKNNITYNTKFATNNHKTQEYVIYITVNKVI</sequence>
<evidence type="ECO:0000313" key="2">
    <source>
        <dbReference type="Proteomes" id="UP000284751"/>
    </source>
</evidence>
<accession>A0A412AXZ9</accession>